<evidence type="ECO:0000313" key="2">
    <source>
        <dbReference type="Proteomes" id="UP001595821"/>
    </source>
</evidence>
<comment type="caution">
    <text evidence="1">The sequence shown here is derived from an EMBL/GenBank/DDBJ whole genome shotgun (WGS) entry which is preliminary data.</text>
</comment>
<accession>A0ABD5NVX9</accession>
<dbReference type="AlphaFoldDB" id="A0ABD5NVX9"/>
<dbReference type="Proteomes" id="UP001595821">
    <property type="component" value="Unassembled WGS sequence"/>
</dbReference>
<sequence>MPTVTNGSVTLGKRTMLETTVENVGDIEGEQDVGFRADDEWIGTRCRGRQRNAPTRV</sequence>
<dbReference type="RefSeq" id="WP_246968322.1">
    <property type="nucleotide sequence ID" value="NZ_CP095397.1"/>
</dbReference>
<protein>
    <submittedName>
        <fullName evidence="1">Uncharacterized protein</fullName>
    </submittedName>
</protein>
<organism evidence="1 2">
    <name type="scientific">Natribaculum luteum</name>
    <dbReference type="NCBI Taxonomy" id="1586232"/>
    <lineage>
        <taxon>Archaea</taxon>
        <taxon>Methanobacteriati</taxon>
        <taxon>Methanobacteriota</taxon>
        <taxon>Stenosarchaea group</taxon>
        <taxon>Halobacteria</taxon>
        <taxon>Halobacteriales</taxon>
        <taxon>Natrialbaceae</taxon>
        <taxon>Natribaculum</taxon>
    </lineage>
</organism>
<reference evidence="1 2" key="1">
    <citation type="journal article" date="2014" name="Int. J. Syst. Evol. Microbiol.">
        <title>Complete genome sequence of Corynebacterium casei LMG S-19264T (=DSM 44701T), isolated from a smear-ripened cheese.</title>
        <authorList>
            <consortium name="US DOE Joint Genome Institute (JGI-PGF)"/>
            <person name="Walter F."/>
            <person name="Albersmeier A."/>
            <person name="Kalinowski J."/>
            <person name="Ruckert C."/>
        </authorList>
    </citation>
    <scope>NUCLEOTIDE SEQUENCE [LARGE SCALE GENOMIC DNA]</scope>
    <source>
        <strain evidence="1 2">IBRC-M 10912</strain>
    </source>
</reference>
<proteinExistence type="predicted"/>
<gene>
    <name evidence="1" type="ORF">ACFOZ7_02660</name>
</gene>
<evidence type="ECO:0000313" key="1">
    <source>
        <dbReference type="EMBL" id="MFC4245913.1"/>
    </source>
</evidence>
<dbReference type="EMBL" id="JBHSDJ010000003">
    <property type="protein sequence ID" value="MFC4245913.1"/>
    <property type="molecule type" value="Genomic_DNA"/>
</dbReference>
<dbReference type="GeneID" id="71855127"/>
<name>A0ABD5NVX9_9EURY</name>